<evidence type="ECO:0000313" key="1">
    <source>
        <dbReference type="EMBL" id="KAK7996208.1"/>
    </source>
</evidence>
<protein>
    <submittedName>
        <fullName evidence="1">Amidase signature domain-containing protein</fullName>
    </submittedName>
</protein>
<gene>
    <name evidence="1" type="ORF">PG991_015675</name>
</gene>
<proteinExistence type="predicted"/>
<accession>A0ABR1R2B5</accession>
<comment type="caution">
    <text evidence="1">The sequence shown here is derived from an EMBL/GenBank/DDBJ whole genome shotgun (WGS) entry which is preliminary data.</text>
</comment>
<keyword evidence="2" id="KW-1185">Reference proteome</keyword>
<dbReference type="EMBL" id="JAQQWI010000022">
    <property type="protein sequence ID" value="KAK7996208.1"/>
    <property type="molecule type" value="Genomic_DNA"/>
</dbReference>
<sequence length="113" mass="12141">MRVRHLASAHLRCLNSDNGRQLHDSLDASIAASRPTIKKLTGGLLDVLIDNASAGYLMPPHGVDPDWLCEGNFYTIAPNVVLPSGSIYHVAKEDIDMVLMSGDAIADRAEASD</sequence>
<name>A0ABR1R2B5_9PEZI</name>
<evidence type="ECO:0000313" key="2">
    <source>
        <dbReference type="Proteomes" id="UP001396898"/>
    </source>
</evidence>
<reference evidence="1 2" key="1">
    <citation type="submission" date="2023-01" db="EMBL/GenBank/DDBJ databases">
        <title>Analysis of 21 Apiospora genomes using comparative genomics revels a genus with tremendous synthesis potential of carbohydrate active enzymes and secondary metabolites.</title>
        <authorList>
            <person name="Sorensen T."/>
        </authorList>
    </citation>
    <scope>NUCLEOTIDE SEQUENCE [LARGE SCALE GENOMIC DNA]</scope>
    <source>
        <strain evidence="1 2">CBS 20057</strain>
    </source>
</reference>
<dbReference type="Proteomes" id="UP001396898">
    <property type="component" value="Unassembled WGS sequence"/>
</dbReference>
<organism evidence="1 2">
    <name type="scientific">Apiospora marii</name>
    <dbReference type="NCBI Taxonomy" id="335849"/>
    <lineage>
        <taxon>Eukaryota</taxon>
        <taxon>Fungi</taxon>
        <taxon>Dikarya</taxon>
        <taxon>Ascomycota</taxon>
        <taxon>Pezizomycotina</taxon>
        <taxon>Sordariomycetes</taxon>
        <taxon>Xylariomycetidae</taxon>
        <taxon>Amphisphaeriales</taxon>
        <taxon>Apiosporaceae</taxon>
        <taxon>Apiospora</taxon>
    </lineage>
</organism>